<dbReference type="OrthoDB" id="9810445at2"/>
<evidence type="ECO:0000256" key="5">
    <source>
        <dbReference type="ARBA" id="ARBA00023049"/>
    </source>
</evidence>
<dbReference type="Gene3D" id="3.30.2010.10">
    <property type="entry name" value="Metalloproteases ('zincins'), catalytic domain"/>
    <property type="match status" value="1"/>
</dbReference>
<evidence type="ECO:0000256" key="3">
    <source>
        <dbReference type="ARBA" id="ARBA00022801"/>
    </source>
</evidence>
<reference evidence="11 12" key="1">
    <citation type="submission" date="2018-03" db="EMBL/GenBank/DDBJ databases">
        <title>Draft genome of Deinococcus sp. OD32.</title>
        <authorList>
            <person name="Wang X.-P."/>
            <person name="Du Z.-J."/>
        </authorList>
    </citation>
    <scope>NUCLEOTIDE SEQUENCE [LARGE SCALE GENOMIC DNA]</scope>
    <source>
        <strain evidence="11 12">OD32</strain>
    </source>
</reference>
<dbReference type="GO" id="GO:0051603">
    <property type="term" value="P:proteolysis involved in protein catabolic process"/>
    <property type="evidence" value="ECO:0007669"/>
    <property type="project" value="TreeGrafter"/>
</dbReference>
<keyword evidence="8" id="KW-0812">Transmembrane</keyword>
<keyword evidence="3 6" id="KW-0378">Hydrolase</keyword>
<dbReference type="GO" id="GO:0046872">
    <property type="term" value="F:metal ion binding"/>
    <property type="evidence" value="ECO:0007669"/>
    <property type="project" value="UniProtKB-KW"/>
</dbReference>
<organism evidence="11 12">
    <name type="scientific">Deinococcus arcticus</name>
    <dbReference type="NCBI Taxonomy" id="2136176"/>
    <lineage>
        <taxon>Bacteria</taxon>
        <taxon>Thermotogati</taxon>
        <taxon>Deinococcota</taxon>
        <taxon>Deinococci</taxon>
        <taxon>Deinococcales</taxon>
        <taxon>Deinococcaceae</taxon>
        <taxon>Deinococcus</taxon>
    </lineage>
</organism>
<evidence type="ECO:0000259" key="9">
    <source>
        <dbReference type="Pfam" id="PF01435"/>
    </source>
</evidence>
<proteinExistence type="inferred from homology"/>
<keyword evidence="5 6" id="KW-0482">Metalloprotease</keyword>
<dbReference type="InterPro" id="IPR001915">
    <property type="entry name" value="Peptidase_M48"/>
</dbReference>
<evidence type="ECO:0000259" key="10">
    <source>
        <dbReference type="Pfam" id="PF23368"/>
    </source>
</evidence>
<evidence type="ECO:0000256" key="6">
    <source>
        <dbReference type="RuleBase" id="RU003983"/>
    </source>
</evidence>
<dbReference type="PANTHER" id="PTHR22726">
    <property type="entry name" value="METALLOENDOPEPTIDASE OMA1"/>
    <property type="match status" value="1"/>
</dbReference>
<keyword evidence="8" id="KW-0472">Membrane</keyword>
<feature type="compositionally biased region" description="Basic and acidic residues" evidence="7">
    <location>
        <begin position="354"/>
        <end position="371"/>
    </location>
</feature>
<dbReference type="EMBL" id="PYSV01000002">
    <property type="protein sequence ID" value="PTA69217.1"/>
    <property type="molecule type" value="Genomic_DNA"/>
</dbReference>
<comment type="cofactor">
    <cofactor evidence="6">
        <name>Zn(2+)</name>
        <dbReference type="ChEBI" id="CHEBI:29105"/>
    </cofactor>
    <text evidence="6">Binds 1 zinc ion per subunit.</text>
</comment>
<evidence type="ECO:0000313" key="11">
    <source>
        <dbReference type="EMBL" id="PTA69217.1"/>
    </source>
</evidence>
<dbReference type="GO" id="GO:0004222">
    <property type="term" value="F:metalloendopeptidase activity"/>
    <property type="evidence" value="ECO:0007669"/>
    <property type="project" value="InterPro"/>
</dbReference>
<keyword evidence="2" id="KW-0479">Metal-binding</keyword>
<dbReference type="PANTHER" id="PTHR22726:SF1">
    <property type="entry name" value="METALLOENDOPEPTIDASE OMA1, MITOCHONDRIAL"/>
    <property type="match status" value="1"/>
</dbReference>
<feature type="region of interest" description="Disordered" evidence="7">
    <location>
        <begin position="329"/>
        <end position="371"/>
    </location>
</feature>
<evidence type="ECO:0000313" key="12">
    <source>
        <dbReference type="Proteomes" id="UP000240317"/>
    </source>
</evidence>
<dbReference type="Pfam" id="PF01435">
    <property type="entry name" value="Peptidase_M48"/>
    <property type="match status" value="1"/>
</dbReference>
<evidence type="ECO:0000256" key="2">
    <source>
        <dbReference type="ARBA" id="ARBA00022723"/>
    </source>
</evidence>
<dbReference type="CDD" id="cd07332">
    <property type="entry name" value="M48C_Oma1_like"/>
    <property type="match status" value="1"/>
</dbReference>
<evidence type="ECO:0000256" key="1">
    <source>
        <dbReference type="ARBA" id="ARBA00022670"/>
    </source>
</evidence>
<sequence length="371" mass="39437">MSRAPAARPQTALQGVYFDGHSSRPHPAELTLDAGGAALRVQGGGVAASAVHWNAAQVTVDPAIPGVRRRVTFPDGSRFETGDDAALRRWEGQTGRNRVLRGVRGLEGRWTTALGALGLAAALTGAFVIWGIPALATQAALATPRSVLQTFDRETIELLDTEDYLGPSKLSAARQAQLQRAFAPVRDWAGGGYPYRLLLRNGETGRDFQLGANAFALPNGTIVMTDQLVKLARSDRELVGVLAHETAHVTRRHGLATVYQALGVSLVVTLLTGDLVSAGTFAAAVPATLLRSGYSRTAESEADRVSAAYMLRVYGTTRPLQTMLARLEKAAGGGPDSSEQDGGGSWLDLLSSHPDTRERIDDLRALEEANP</sequence>
<dbReference type="InterPro" id="IPR051156">
    <property type="entry name" value="Mito/Outer_Membr_Metalloprot"/>
</dbReference>
<keyword evidence="12" id="KW-1185">Reference proteome</keyword>
<protein>
    <submittedName>
        <fullName evidence="11">Uncharacterized protein</fullName>
    </submittedName>
</protein>
<dbReference type="Pfam" id="PF23368">
    <property type="entry name" value="DUF7092"/>
    <property type="match status" value="1"/>
</dbReference>
<feature type="compositionally biased region" description="Gly residues" evidence="7">
    <location>
        <begin position="331"/>
        <end position="345"/>
    </location>
</feature>
<keyword evidence="4 6" id="KW-0862">Zinc</keyword>
<comment type="caution">
    <text evidence="11">The sequence shown here is derived from an EMBL/GenBank/DDBJ whole genome shotgun (WGS) entry which is preliminary data.</text>
</comment>
<keyword evidence="1 6" id="KW-0645">Protease</keyword>
<accession>A0A2T3WBJ1</accession>
<keyword evidence="8" id="KW-1133">Transmembrane helix</keyword>
<dbReference type="InterPro" id="IPR055518">
    <property type="entry name" value="DUF7092"/>
</dbReference>
<dbReference type="AlphaFoldDB" id="A0A2T3WBJ1"/>
<comment type="similarity">
    <text evidence="6">Belongs to the peptidase M48 family.</text>
</comment>
<gene>
    <name evidence="11" type="ORF">C8263_02415</name>
</gene>
<evidence type="ECO:0000256" key="7">
    <source>
        <dbReference type="SAM" id="MobiDB-lite"/>
    </source>
</evidence>
<dbReference type="Proteomes" id="UP000240317">
    <property type="component" value="Unassembled WGS sequence"/>
</dbReference>
<feature type="domain" description="Peptidase M48" evidence="9">
    <location>
        <begin position="212"/>
        <end position="366"/>
    </location>
</feature>
<dbReference type="RefSeq" id="WP_107136527.1">
    <property type="nucleotide sequence ID" value="NZ_PYSV01000002.1"/>
</dbReference>
<evidence type="ECO:0000256" key="4">
    <source>
        <dbReference type="ARBA" id="ARBA00022833"/>
    </source>
</evidence>
<evidence type="ECO:0000256" key="8">
    <source>
        <dbReference type="SAM" id="Phobius"/>
    </source>
</evidence>
<feature type="domain" description="DUF7092" evidence="10">
    <location>
        <begin position="13"/>
        <end position="93"/>
    </location>
</feature>
<feature type="transmembrane region" description="Helical" evidence="8">
    <location>
        <begin position="110"/>
        <end position="132"/>
    </location>
</feature>
<name>A0A2T3WBJ1_9DEIO</name>
<dbReference type="GO" id="GO:0016020">
    <property type="term" value="C:membrane"/>
    <property type="evidence" value="ECO:0007669"/>
    <property type="project" value="TreeGrafter"/>
</dbReference>